<evidence type="ECO:0000313" key="3">
    <source>
        <dbReference type="Proteomes" id="UP000464178"/>
    </source>
</evidence>
<protein>
    <recommendedName>
        <fullName evidence="1">DUF1559 domain-containing protein</fullName>
    </recommendedName>
</protein>
<dbReference type="NCBIfam" id="TIGR04294">
    <property type="entry name" value="pre_pil_HX9DG"/>
    <property type="match status" value="1"/>
</dbReference>
<dbReference type="Proteomes" id="UP000464178">
    <property type="component" value="Chromosome"/>
</dbReference>
<dbReference type="InterPro" id="IPR012902">
    <property type="entry name" value="N_methyl_site"/>
</dbReference>
<dbReference type="PROSITE" id="PS00409">
    <property type="entry name" value="PROKAR_NTER_METHYL"/>
    <property type="match status" value="1"/>
</dbReference>
<dbReference type="Gene3D" id="3.30.700.10">
    <property type="entry name" value="Glycoprotein, Type 4 Pilin"/>
    <property type="match status" value="1"/>
</dbReference>
<proteinExistence type="predicted"/>
<dbReference type="EMBL" id="LR593886">
    <property type="protein sequence ID" value="VTR99018.1"/>
    <property type="molecule type" value="Genomic_DNA"/>
</dbReference>
<accession>A0A6P2DBF7</accession>
<dbReference type="PANTHER" id="PTHR30093">
    <property type="entry name" value="GENERAL SECRETION PATHWAY PROTEIN G"/>
    <property type="match status" value="1"/>
</dbReference>
<gene>
    <name evidence="2" type="ORF">SOIL9_00810</name>
</gene>
<dbReference type="InterPro" id="IPR045584">
    <property type="entry name" value="Pilin-like"/>
</dbReference>
<dbReference type="NCBIfam" id="TIGR02532">
    <property type="entry name" value="IV_pilin_GFxxxE"/>
    <property type="match status" value="1"/>
</dbReference>
<evidence type="ECO:0000259" key="1">
    <source>
        <dbReference type="Pfam" id="PF07596"/>
    </source>
</evidence>
<dbReference type="RefSeq" id="WP_162673612.1">
    <property type="nucleotide sequence ID" value="NZ_LR593886.1"/>
</dbReference>
<dbReference type="Pfam" id="PF07596">
    <property type="entry name" value="SBP_bac_10"/>
    <property type="match status" value="1"/>
</dbReference>
<feature type="domain" description="DUF1559" evidence="1">
    <location>
        <begin position="33"/>
        <end position="271"/>
    </location>
</feature>
<dbReference type="Pfam" id="PF07963">
    <property type="entry name" value="N_methyl"/>
    <property type="match status" value="1"/>
</dbReference>
<evidence type="ECO:0000313" key="2">
    <source>
        <dbReference type="EMBL" id="VTR99018.1"/>
    </source>
</evidence>
<dbReference type="InterPro" id="IPR027558">
    <property type="entry name" value="Pre_pil_HX9DG_C"/>
</dbReference>
<dbReference type="AlphaFoldDB" id="A0A6P2DBF7"/>
<name>A0A6P2DBF7_9BACT</name>
<organism evidence="2 3">
    <name type="scientific">Gemmata massiliana</name>
    <dbReference type="NCBI Taxonomy" id="1210884"/>
    <lineage>
        <taxon>Bacteria</taxon>
        <taxon>Pseudomonadati</taxon>
        <taxon>Planctomycetota</taxon>
        <taxon>Planctomycetia</taxon>
        <taxon>Gemmatales</taxon>
        <taxon>Gemmataceae</taxon>
        <taxon>Gemmata</taxon>
    </lineage>
</organism>
<dbReference type="PANTHER" id="PTHR30093:SF2">
    <property type="entry name" value="TYPE II SECRETION SYSTEM PROTEIN H"/>
    <property type="match status" value="1"/>
</dbReference>
<keyword evidence="3" id="KW-1185">Reference proteome</keyword>
<dbReference type="KEGG" id="gms:SOIL9_00810"/>
<dbReference type="SUPFAM" id="SSF54523">
    <property type="entry name" value="Pili subunits"/>
    <property type="match status" value="1"/>
</dbReference>
<dbReference type="InterPro" id="IPR011453">
    <property type="entry name" value="DUF1559"/>
</dbReference>
<reference evidence="2 3" key="1">
    <citation type="submission" date="2019-05" db="EMBL/GenBank/DDBJ databases">
        <authorList>
            <consortium name="Science for Life Laboratories"/>
        </authorList>
    </citation>
    <scope>NUCLEOTIDE SEQUENCE [LARGE SCALE GENOMIC DNA]</scope>
    <source>
        <strain evidence="2">Soil9</strain>
    </source>
</reference>
<sequence>MRPHKTRGFTLIELLVVIAIIAVLIGLLLPAVQKVRAAAARISCSNNLKQTALALHAFAGDNERFPSAFAGPDFNGSWSWSAHLLPYIEQDNLFKQLGVSANTRFGGGLVLVNATDVPGSLSQVKIKTFLCPADSAPEINPQRQNHATSNYRAVCGPYTLPTIQMNFDFGGIMYQNSRTRITDITDGTSNTLLVGECIFDVSTQKRAAIWAGMSGQPSAIVQTSDTMWWLDADTSRVNGSAAQAFSSRHSGGAQFGFADGSVRLLRDSSDPAQLRWLAGRADGMVVSTDY</sequence>